<dbReference type="AlphaFoldDB" id="A0A1G8J600"/>
<feature type="transmembrane region" description="Helical" evidence="1">
    <location>
        <begin position="32"/>
        <end position="51"/>
    </location>
</feature>
<keyword evidence="1" id="KW-1133">Transmembrane helix</keyword>
<dbReference type="Proteomes" id="UP000199017">
    <property type="component" value="Unassembled WGS sequence"/>
</dbReference>
<proteinExistence type="predicted"/>
<dbReference type="RefSeq" id="WP_170031736.1">
    <property type="nucleotide sequence ID" value="NZ_FNDU01000006.1"/>
</dbReference>
<keyword evidence="1" id="KW-0472">Membrane</keyword>
<sequence length="55" mass="6402">MFVFFRTVLFILTGAIALIVLLSYRFNNLAQWPLAVLLFVAVPVFAMYLGWKHRL</sequence>
<keyword evidence="1" id="KW-0812">Transmembrane</keyword>
<evidence type="ECO:0000313" key="2">
    <source>
        <dbReference type="EMBL" id="SDI26541.1"/>
    </source>
</evidence>
<organism evidence="2 3">
    <name type="scientific">Alteribacillus bidgolensis</name>
    <dbReference type="NCBI Taxonomy" id="930129"/>
    <lineage>
        <taxon>Bacteria</taxon>
        <taxon>Bacillati</taxon>
        <taxon>Bacillota</taxon>
        <taxon>Bacilli</taxon>
        <taxon>Bacillales</taxon>
        <taxon>Bacillaceae</taxon>
        <taxon>Alteribacillus</taxon>
    </lineage>
</organism>
<reference evidence="2 3" key="1">
    <citation type="submission" date="2016-10" db="EMBL/GenBank/DDBJ databases">
        <authorList>
            <person name="de Groot N.N."/>
        </authorList>
    </citation>
    <scope>NUCLEOTIDE SEQUENCE [LARGE SCALE GENOMIC DNA]</scope>
    <source>
        <strain evidence="3">P4B,CCM 7963,CECT 7998,DSM 25260,IBRC-M 10614,KCTC 13821</strain>
    </source>
</reference>
<feature type="transmembrane region" description="Helical" evidence="1">
    <location>
        <begin position="7"/>
        <end position="26"/>
    </location>
</feature>
<evidence type="ECO:0000313" key="3">
    <source>
        <dbReference type="Proteomes" id="UP000199017"/>
    </source>
</evidence>
<keyword evidence="3" id="KW-1185">Reference proteome</keyword>
<gene>
    <name evidence="2" type="ORF">SAMN05216352_10654</name>
</gene>
<protein>
    <submittedName>
        <fullName evidence="2">Uncharacterized protein</fullName>
    </submittedName>
</protein>
<dbReference type="EMBL" id="FNDU01000006">
    <property type="protein sequence ID" value="SDI26541.1"/>
    <property type="molecule type" value="Genomic_DNA"/>
</dbReference>
<name>A0A1G8J600_9BACI</name>
<accession>A0A1G8J600</accession>
<evidence type="ECO:0000256" key="1">
    <source>
        <dbReference type="SAM" id="Phobius"/>
    </source>
</evidence>